<dbReference type="Gene3D" id="3.40.640.10">
    <property type="entry name" value="Type I PLP-dependent aspartate aminotransferase-like (Major domain)"/>
    <property type="match status" value="1"/>
</dbReference>
<dbReference type="EMBL" id="NHRJ02000002">
    <property type="protein sequence ID" value="PZE21720.1"/>
    <property type="molecule type" value="Genomic_DNA"/>
</dbReference>
<reference evidence="3" key="1">
    <citation type="submission" date="2018-06" db="EMBL/GenBank/DDBJ databases">
        <title>Paenibacillus xerothermodurans sp. nov. an extremely dry heat resistant spore forming bacterium isolated from the soil of Cape Canaveral, Florida.</title>
        <authorList>
            <person name="Seuylemezian A."/>
            <person name="Kaur N."/>
            <person name="Patil P."/>
            <person name="Patil P."/>
            <person name="Mayilraj S."/>
            <person name="Vaishampayan P."/>
        </authorList>
    </citation>
    <scope>NUCLEOTIDE SEQUENCE [LARGE SCALE GENOMIC DNA]</scope>
    <source>
        <strain evidence="3">ATCC 27380</strain>
    </source>
</reference>
<evidence type="ECO:0000313" key="4">
    <source>
        <dbReference type="Proteomes" id="UP000214746"/>
    </source>
</evidence>
<dbReference type="InterPro" id="IPR015422">
    <property type="entry name" value="PyrdxlP-dep_Trfase_small"/>
</dbReference>
<dbReference type="Pfam" id="PF00266">
    <property type="entry name" value="Aminotran_5"/>
    <property type="match status" value="1"/>
</dbReference>
<evidence type="ECO:0000313" key="3">
    <source>
        <dbReference type="EMBL" id="PZE21720.1"/>
    </source>
</evidence>
<accession>A0A2W1NDN0</accession>
<dbReference type="AlphaFoldDB" id="A0A2W1NDN0"/>
<name>A0A2W1NDN0_PAEXE</name>
<keyword evidence="3" id="KW-0808">Transferase</keyword>
<feature type="domain" description="Aminotransferase class V" evidence="2">
    <location>
        <begin position="42"/>
        <end position="376"/>
    </location>
</feature>
<dbReference type="Gene3D" id="3.90.1150.10">
    <property type="entry name" value="Aspartate Aminotransferase, domain 1"/>
    <property type="match status" value="1"/>
</dbReference>
<evidence type="ECO:0000256" key="1">
    <source>
        <dbReference type="ARBA" id="ARBA00022898"/>
    </source>
</evidence>
<dbReference type="RefSeq" id="WP_089198861.1">
    <property type="nucleotide sequence ID" value="NZ_NHRJ02000002.1"/>
</dbReference>
<dbReference type="OrthoDB" id="9804366at2"/>
<dbReference type="Proteomes" id="UP000214746">
    <property type="component" value="Unassembled WGS sequence"/>
</dbReference>
<comment type="caution">
    <text evidence="3">The sequence shown here is derived from an EMBL/GenBank/DDBJ whole genome shotgun (WGS) entry which is preliminary data.</text>
</comment>
<sequence length="413" mass="46329">MMTGLEIKEAAAHTDWESVKSLFNLTPDYIHLGAAQFIASHPKPVREAIERYRRALDADPVYFVLDHENQYSQSVRIAAARYLEMEHPDHIALTDSTTMGLGLVYTGLMMKPGQEILTTEHDHYSHQEAIRLACERAGSQHRQISLFKDLKTATEDEMVDALIREVRPTTRAVGLTWVHSSTGLKLPIKKFADALARLNNEREHIDKVLLVIDGVHGFGIETESFAEMGCDFFIAGCHKWLYGPRGTGIIAGTAEAWKHVIPVIPTFTYVMDAVTFGMPRPKEFDGRQMTPGGFHSLEHRWALKDAFDFIHSLGKQRIKDRVYELTRQVKEGLAELPHVKIHTPMDATLSAGIVAFEVDGYTTEQVVSRLKRKNIISTSSPYLKSYARFTPGLYISPDDVKRGLEAVASLGKG</sequence>
<proteinExistence type="predicted"/>
<dbReference type="PANTHER" id="PTHR43092">
    <property type="entry name" value="L-CYSTEINE DESULFHYDRASE"/>
    <property type="match status" value="1"/>
</dbReference>
<keyword evidence="1" id="KW-0663">Pyridoxal phosphate</keyword>
<protein>
    <submittedName>
        <fullName evidence="3">Aminotransferase class V-fold PLP-dependent enzyme</fullName>
    </submittedName>
</protein>
<dbReference type="InterPro" id="IPR000192">
    <property type="entry name" value="Aminotrans_V_dom"/>
</dbReference>
<evidence type="ECO:0000259" key="2">
    <source>
        <dbReference type="Pfam" id="PF00266"/>
    </source>
</evidence>
<gene>
    <name evidence="3" type="ORF">CBW46_004695</name>
</gene>
<dbReference type="InterPro" id="IPR015424">
    <property type="entry name" value="PyrdxlP-dep_Trfase"/>
</dbReference>
<dbReference type="InterPro" id="IPR015421">
    <property type="entry name" value="PyrdxlP-dep_Trfase_major"/>
</dbReference>
<keyword evidence="3" id="KW-0032">Aminotransferase</keyword>
<dbReference type="SUPFAM" id="SSF53383">
    <property type="entry name" value="PLP-dependent transferases"/>
    <property type="match status" value="1"/>
</dbReference>
<organism evidence="3 4">
    <name type="scientific">Paenibacillus xerothermodurans</name>
    <dbReference type="NCBI Taxonomy" id="1977292"/>
    <lineage>
        <taxon>Bacteria</taxon>
        <taxon>Bacillati</taxon>
        <taxon>Bacillota</taxon>
        <taxon>Bacilli</taxon>
        <taxon>Bacillales</taxon>
        <taxon>Paenibacillaceae</taxon>
        <taxon>Paenibacillus</taxon>
    </lineage>
</organism>
<keyword evidence="4" id="KW-1185">Reference proteome</keyword>
<dbReference type="PANTHER" id="PTHR43092:SF6">
    <property type="entry name" value="BLR1280 PROTEIN"/>
    <property type="match status" value="1"/>
</dbReference>
<dbReference type="GO" id="GO:0008483">
    <property type="term" value="F:transaminase activity"/>
    <property type="evidence" value="ECO:0007669"/>
    <property type="project" value="UniProtKB-KW"/>
</dbReference>